<accession>A0A8J5TG67</accession>
<proteinExistence type="predicted"/>
<sequence length="360" mass="40310">MKGLGGQFRQWERPCGQIRWRDGSRRWWEGSRLPDPAAGGEPAATLSFSRRVLHRISHLLASSPPWHGWRGRLKRGEGKRLEQQSFLASWEEKSRRGGEGQLLSEMVKPIPDIDEPAGQGAELSKTPVDLKSGDWLLKVVPWIGGRIISMTHLPTDSQWLHSRIEINGYEEYSGTEYRSAGCTEEYKVTRRYLEQSADEESICLEGDIGGGLVLQRDISILKNNPKIVQIDSSIQARSVGAGSGGFSRLVCLRVHPTFTLLNPTEVVVAFTAINGLKQEISPESGEIILEGDIRPNGEWMLVDRCAGLSLVNRFDPSQVSKCLVHWGTGDLNMELWSEERPVSNDTPLTICHQYEVRQTN</sequence>
<evidence type="ECO:0008006" key="3">
    <source>
        <dbReference type="Google" id="ProtNLM"/>
    </source>
</evidence>
<evidence type="ECO:0000313" key="2">
    <source>
        <dbReference type="Proteomes" id="UP000729402"/>
    </source>
</evidence>
<dbReference type="EMBL" id="JAAALK010000282">
    <property type="protein sequence ID" value="KAG8080769.1"/>
    <property type="molecule type" value="Genomic_DNA"/>
</dbReference>
<dbReference type="Proteomes" id="UP000729402">
    <property type="component" value="Unassembled WGS sequence"/>
</dbReference>
<protein>
    <recommendedName>
        <fullName evidence="3">Heteroglycan glucosidase 1</fullName>
    </recommendedName>
</protein>
<organism evidence="1 2">
    <name type="scientific">Zizania palustris</name>
    <name type="common">Northern wild rice</name>
    <dbReference type="NCBI Taxonomy" id="103762"/>
    <lineage>
        <taxon>Eukaryota</taxon>
        <taxon>Viridiplantae</taxon>
        <taxon>Streptophyta</taxon>
        <taxon>Embryophyta</taxon>
        <taxon>Tracheophyta</taxon>
        <taxon>Spermatophyta</taxon>
        <taxon>Magnoliopsida</taxon>
        <taxon>Liliopsida</taxon>
        <taxon>Poales</taxon>
        <taxon>Poaceae</taxon>
        <taxon>BOP clade</taxon>
        <taxon>Oryzoideae</taxon>
        <taxon>Oryzeae</taxon>
        <taxon>Zizaniinae</taxon>
        <taxon>Zizania</taxon>
    </lineage>
</organism>
<dbReference type="AlphaFoldDB" id="A0A8J5TG67"/>
<dbReference type="OrthoDB" id="1334205at2759"/>
<evidence type="ECO:0000313" key="1">
    <source>
        <dbReference type="EMBL" id="KAG8080769.1"/>
    </source>
</evidence>
<comment type="caution">
    <text evidence="1">The sequence shown here is derived from an EMBL/GenBank/DDBJ whole genome shotgun (WGS) entry which is preliminary data.</text>
</comment>
<reference evidence="1" key="2">
    <citation type="submission" date="2021-02" db="EMBL/GenBank/DDBJ databases">
        <authorList>
            <person name="Kimball J.A."/>
            <person name="Haas M.W."/>
            <person name="Macchietto M."/>
            <person name="Kono T."/>
            <person name="Duquette J."/>
            <person name="Shao M."/>
        </authorList>
    </citation>
    <scope>NUCLEOTIDE SEQUENCE</scope>
    <source>
        <tissue evidence="1">Fresh leaf tissue</tissue>
    </source>
</reference>
<gene>
    <name evidence="1" type="ORF">GUJ93_ZPchr0007g4163</name>
</gene>
<name>A0A8J5TG67_ZIZPA</name>
<reference evidence="1" key="1">
    <citation type="journal article" date="2021" name="bioRxiv">
        <title>Whole Genome Assembly and Annotation of Northern Wild Rice, Zizania palustris L., Supports a Whole Genome Duplication in the Zizania Genus.</title>
        <authorList>
            <person name="Haas M."/>
            <person name="Kono T."/>
            <person name="Macchietto M."/>
            <person name="Millas R."/>
            <person name="McGilp L."/>
            <person name="Shao M."/>
            <person name="Duquette J."/>
            <person name="Hirsch C.N."/>
            <person name="Kimball J."/>
        </authorList>
    </citation>
    <scope>NUCLEOTIDE SEQUENCE</scope>
    <source>
        <tissue evidence="1">Fresh leaf tissue</tissue>
    </source>
</reference>
<keyword evidence="2" id="KW-1185">Reference proteome</keyword>